<evidence type="ECO:0000256" key="1">
    <source>
        <dbReference type="ARBA" id="ARBA00023015"/>
    </source>
</evidence>
<dbReference type="STRING" id="626937.HMPREF3293_02457"/>
<dbReference type="PROSITE" id="PS51000">
    <property type="entry name" value="HTH_DEOR_2"/>
    <property type="match status" value="1"/>
</dbReference>
<accession>A0A136Q3G0</accession>
<evidence type="ECO:0000259" key="3">
    <source>
        <dbReference type="PROSITE" id="PS51000"/>
    </source>
</evidence>
<dbReference type="InterPro" id="IPR001034">
    <property type="entry name" value="DeoR_HTH"/>
</dbReference>
<keyword evidence="1" id="KW-0805">Transcription regulation</keyword>
<organism evidence="4 5">
    <name type="scientific">Christensenella minuta</name>
    <dbReference type="NCBI Taxonomy" id="626937"/>
    <lineage>
        <taxon>Bacteria</taxon>
        <taxon>Bacillati</taxon>
        <taxon>Bacillota</taxon>
        <taxon>Clostridia</taxon>
        <taxon>Christensenellales</taxon>
        <taxon>Christensenellaceae</taxon>
        <taxon>Christensenella</taxon>
    </lineage>
</organism>
<dbReference type="Gene3D" id="1.10.10.10">
    <property type="entry name" value="Winged helix-like DNA-binding domain superfamily/Winged helix DNA-binding domain"/>
    <property type="match status" value="1"/>
</dbReference>
<dbReference type="OrthoDB" id="9797223at2"/>
<dbReference type="SMART" id="SM01134">
    <property type="entry name" value="DeoRC"/>
    <property type="match status" value="1"/>
</dbReference>
<keyword evidence="2" id="KW-0804">Transcription</keyword>
<protein>
    <submittedName>
        <fullName evidence="4">Transcriptional regulator, DeoR family</fullName>
    </submittedName>
</protein>
<keyword evidence="5" id="KW-1185">Reference proteome</keyword>
<dbReference type="KEGG" id="cmiu:B1H56_02990"/>
<proteinExistence type="predicted"/>
<dbReference type="GO" id="GO:0003700">
    <property type="term" value="F:DNA-binding transcription factor activity"/>
    <property type="evidence" value="ECO:0007669"/>
    <property type="project" value="InterPro"/>
</dbReference>
<dbReference type="InterPro" id="IPR037171">
    <property type="entry name" value="NagB/RpiA_transferase-like"/>
</dbReference>
<dbReference type="PANTHER" id="PTHR30363">
    <property type="entry name" value="HTH-TYPE TRANSCRIPTIONAL REGULATOR SRLR-RELATED"/>
    <property type="match status" value="1"/>
</dbReference>
<evidence type="ECO:0000313" key="5">
    <source>
        <dbReference type="Proteomes" id="UP000070366"/>
    </source>
</evidence>
<dbReference type="InterPro" id="IPR014036">
    <property type="entry name" value="DeoR-like_C"/>
</dbReference>
<dbReference type="PRINTS" id="PR00037">
    <property type="entry name" value="HTHLACR"/>
</dbReference>
<dbReference type="AlphaFoldDB" id="A0A136Q3G0"/>
<evidence type="ECO:0000256" key="2">
    <source>
        <dbReference type="ARBA" id="ARBA00023163"/>
    </source>
</evidence>
<dbReference type="InterPro" id="IPR036390">
    <property type="entry name" value="WH_DNA-bd_sf"/>
</dbReference>
<dbReference type="Pfam" id="PF08220">
    <property type="entry name" value="HTH_DeoR"/>
    <property type="match status" value="1"/>
</dbReference>
<sequence length="267" mass="30361">MEDRRCKMLAVERKSKIIDLLEARGQAEVSELAQMLSVVPETIRRDLKELEMQGVLQRTHGGAVLAEKKEADTLHSLRIKQHYKEKVKLCKKAAQFIEEGDTIFVDNSTTLLNLIRFINPEYSVTLLTNSVDVLQLASTLENQVTVISSGGVLHREKMYLSGSIAEYMHTEFIPSKAFISCYGISLEYGLSDCSMNEAAFKKNMMQVSQKTFCIVDHTKFEKNGPVKLTGIDACDVLITDKRLEPRYQEMLQSDNVIMDIFHCEERE</sequence>
<feature type="domain" description="HTH deoR-type" evidence="3">
    <location>
        <begin position="10"/>
        <end position="65"/>
    </location>
</feature>
<dbReference type="InterPro" id="IPR050313">
    <property type="entry name" value="Carb_Metab_HTH_regulators"/>
</dbReference>
<dbReference type="Pfam" id="PF00455">
    <property type="entry name" value="DeoRC"/>
    <property type="match status" value="1"/>
</dbReference>
<dbReference type="SUPFAM" id="SSF100950">
    <property type="entry name" value="NagB/RpiA/CoA transferase-like"/>
    <property type="match status" value="1"/>
</dbReference>
<dbReference type="SMART" id="SM00420">
    <property type="entry name" value="HTH_DEOR"/>
    <property type="match status" value="1"/>
</dbReference>
<dbReference type="SUPFAM" id="SSF46785">
    <property type="entry name" value="Winged helix' DNA-binding domain"/>
    <property type="match status" value="1"/>
</dbReference>
<evidence type="ECO:0000313" key="4">
    <source>
        <dbReference type="EMBL" id="KXK65199.1"/>
    </source>
</evidence>
<reference evidence="4 5" key="1">
    <citation type="submission" date="2016-02" db="EMBL/GenBank/DDBJ databases">
        <authorList>
            <person name="Wen L."/>
            <person name="He K."/>
            <person name="Yang H."/>
        </authorList>
    </citation>
    <scope>NUCLEOTIDE SEQUENCE [LARGE SCALE GENOMIC DNA]</scope>
    <source>
        <strain evidence="4 5">DSM 22607</strain>
    </source>
</reference>
<comment type="caution">
    <text evidence="4">The sequence shown here is derived from an EMBL/GenBank/DDBJ whole genome shotgun (WGS) entry which is preliminary data.</text>
</comment>
<gene>
    <name evidence="4" type="ORF">HMPREF3293_02457</name>
</gene>
<dbReference type="Proteomes" id="UP000070366">
    <property type="component" value="Unassembled WGS sequence"/>
</dbReference>
<dbReference type="PANTHER" id="PTHR30363:SF44">
    <property type="entry name" value="AGA OPERON TRANSCRIPTIONAL REPRESSOR-RELATED"/>
    <property type="match status" value="1"/>
</dbReference>
<name>A0A136Q3G0_9FIRM</name>
<dbReference type="EMBL" id="LSZW01000063">
    <property type="protein sequence ID" value="KXK65199.1"/>
    <property type="molecule type" value="Genomic_DNA"/>
</dbReference>
<dbReference type="InterPro" id="IPR036388">
    <property type="entry name" value="WH-like_DNA-bd_sf"/>
</dbReference>